<dbReference type="EMBL" id="JBJJXI010000145">
    <property type="protein sequence ID" value="KAL3386708.1"/>
    <property type="molecule type" value="Genomic_DNA"/>
</dbReference>
<reference evidence="1 2" key="1">
    <citation type="journal article" date="2024" name="bioRxiv">
        <title>A reference genome for Trichogramma kaykai: A tiny desert-dwelling parasitoid wasp with competing sex-ratio distorters.</title>
        <authorList>
            <person name="Culotta J."/>
            <person name="Lindsey A.R."/>
        </authorList>
    </citation>
    <scope>NUCLEOTIDE SEQUENCE [LARGE SCALE GENOMIC DNA]</scope>
    <source>
        <strain evidence="1 2">KSX58</strain>
    </source>
</reference>
<accession>A0ABD2W1M2</accession>
<gene>
    <name evidence="1" type="ORF">TKK_017901</name>
</gene>
<protein>
    <submittedName>
        <fullName evidence="1">Uncharacterized protein</fullName>
    </submittedName>
</protein>
<dbReference type="Proteomes" id="UP001627154">
    <property type="component" value="Unassembled WGS sequence"/>
</dbReference>
<comment type="caution">
    <text evidence="1">The sequence shown here is derived from an EMBL/GenBank/DDBJ whole genome shotgun (WGS) entry which is preliminary data.</text>
</comment>
<keyword evidence="2" id="KW-1185">Reference proteome</keyword>
<name>A0ABD2W1M2_9HYME</name>
<organism evidence="1 2">
    <name type="scientific">Trichogramma kaykai</name>
    <dbReference type="NCBI Taxonomy" id="54128"/>
    <lineage>
        <taxon>Eukaryota</taxon>
        <taxon>Metazoa</taxon>
        <taxon>Ecdysozoa</taxon>
        <taxon>Arthropoda</taxon>
        <taxon>Hexapoda</taxon>
        <taxon>Insecta</taxon>
        <taxon>Pterygota</taxon>
        <taxon>Neoptera</taxon>
        <taxon>Endopterygota</taxon>
        <taxon>Hymenoptera</taxon>
        <taxon>Apocrita</taxon>
        <taxon>Proctotrupomorpha</taxon>
        <taxon>Chalcidoidea</taxon>
        <taxon>Trichogrammatidae</taxon>
        <taxon>Trichogramma</taxon>
    </lineage>
</organism>
<proteinExistence type="predicted"/>
<sequence length="132" mass="15210">MPSFSEAVTNVRMVYIDEYIINKTSLIQIRTSSAWNSNCITYRCVRARLCFDFSLYSSGLNCSRKIGSYYLGVFFSSSSEQDQSARTDRSLLSVRVSYWSRSEVARRIPLAQLVNRDDVDTYRRGSLNNRNS</sequence>
<evidence type="ECO:0000313" key="1">
    <source>
        <dbReference type="EMBL" id="KAL3386708.1"/>
    </source>
</evidence>
<dbReference type="AlphaFoldDB" id="A0ABD2W1M2"/>
<evidence type="ECO:0000313" key="2">
    <source>
        <dbReference type="Proteomes" id="UP001627154"/>
    </source>
</evidence>